<dbReference type="Proteomes" id="UP000694843">
    <property type="component" value="Unplaced"/>
</dbReference>
<dbReference type="PANTHER" id="PTHR24141:SF1">
    <property type="entry name" value="2-5A-DEPENDENT RIBONUCLEASE"/>
    <property type="match status" value="1"/>
</dbReference>
<dbReference type="OrthoDB" id="6335178at2759"/>
<protein>
    <submittedName>
        <fullName evidence="5">Ankyrin repeat domain-containing protein 16</fullName>
    </submittedName>
</protein>
<reference evidence="5" key="1">
    <citation type="submission" date="2025-08" db="UniProtKB">
        <authorList>
            <consortium name="RefSeq"/>
        </authorList>
    </citation>
    <scope>IDENTIFICATION</scope>
    <source>
        <tissue evidence="5">Whole organism</tissue>
    </source>
</reference>
<dbReference type="GO" id="GO:0003723">
    <property type="term" value="F:RNA binding"/>
    <property type="evidence" value="ECO:0007669"/>
    <property type="project" value="TreeGrafter"/>
</dbReference>
<keyword evidence="4" id="KW-1185">Reference proteome</keyword>
<dbReference type="GO" id="GO:0004540">
    <property type="term" value="F:RNA nuclease activity"/>
    <property type="evidence" value="ECO:0007669"/>
    <property type="project" value="TreeGrafter"/>
</dbReference>
<evidence type="ECO:0000256" key="2">
    <source>
        <dbReference type="ARBA" id="ARBA00023043"/>
    </source>
</evidence>
<feature type="repeat" description="ANK" evidence="3">
    <location>
        <begin position="82"/>
        <end position="114"/>
    </location>
</feature>
<dbReference type="InterPro" id="IPR002110">
    <property type="entry name" value="Ankyrin_rpt"/>
</dbReference>
<keyword evidence="2 3" id="KW-0040">ANK repeat</keyword>
<evidence type="ECO:0000313" key="5">
    <source>
        <dbReference type="RefSeq" id="XP_018022969.1"/>
    </source>
</evidence>
<proteinExistence type="predicted"/>
<organism evidence="4 5">
    <name type="scientific">Hyalella azteca</name>
    <name type="common">Amphipod</name>
    <dbReference type="NCBI Taxonomy" id="294128"/>
    <lineage>
        <taxon>Eukaryota</taxon>
        <taxon>Metazoa</taxon>
        <taxon>Ecdysozoa</taxon>
        <taxon>Arthropoda</taxon>
        <taxon>Crustacea</taxon>
        <taxon>Multicrustacea</taxon>
        <taxon>Malacostraca</taxon>
        <taxon>Eumalacostraca</taxon>
        <taxon>Peracarida</taxon>
        <taxon>Amphipoda</taxon>
        <taxon>Senticaudata</taxon>
        <taxon>Talitrida</taxon>
        <taxon>Talitroidea</taxon>
        <taxon>Hyalellidae</taxon>
        <taxon>Hyalella</taxon>
    </lineage>
</organism>
<dbReference type="InterPro" id="IPR036770">
    <property type="entry name" value="Ankyrin_rpt-contain_sf"/>
</dbReference>
<accession>A0A8B7P9Z2</accession>
<dbReference type="AlphaFoldDB" id="A0A8B7P9Z2"/>
<keyword evidence="1" id="KW-0677">Repeat</keyword>
<evidence type="ECO:0000313" key="4">
    <source>
        <dbReference type="Proteomes" id="UP000694843"/>
    </source>
</evidence>
<dbReference type="Pfam" id="PF12796">
    <property type="entry name" value="Ank_2"/>
    <property type="match status" value="2"/>
</dbReference>
<evidence type="ECO:0000256" key="1">
    <source>
        <dbReference type="ARBA" id="ARBA00022737"/>
    </source>
</evidence>
<dbReference type="GeneID" id="108678978"/>
<dbReference type="PROSITE" id="PS50088">
    <property type="entry name" value="ANK_REPEAT"/>
    <property type="match status" value="2"/>
</dbReference>
<name>A0A8B7P9Z2_HYAAZ</name>
<dbReference type="PROSITE" id="PS50297">
    <property type="entry name" value="ANK_REP_REGION"/>
    <property type="match status" value="1"/>
</dbReference>
<dbReference type="KEGG" id="hazt:108678978"/>
<dbReference type="SUPFAM" id="SSF48403">
    <property type="entry name" value="Ankyrin repeat"/>
    <property type="match status" value="1"/>
</dbReference>
<dbReference type="Gene3D" id="1.25.40.20">
    <property type="entry name" value="Ankyrin repeat-containing domain"/>
    <property type="match status" value="2"/>
</dbReference>
<gene>
    <name evidence="5" type="primary">LOC108678978</name>
</gene>
<dbReference type="GO" id="GO:0006396">
    <property type="term" value="P:RNA processing"/>
    <property type="evidence" value="ECO:0007669"/>
    <property type="project" value="TreeGrafter"/>
</dbReference>
<sequence>MRKIHPEYKALMDYIQRGLLGDVKKTVDNIKLMPRRVDWCSILHNNSRDTALHVVCRSKNDYMLSYVMTEGMHTCLEQSNVYGNRPLHEAAKISNIFAVNTFIEIGVKVDALNNALNTPLMLSVSSRDEDSAAVVDALLGEGSNSALVNQFGQTASHVCSGLGSLEALQLLLKHDSRTCSVTRLDGRSALHAAAHHGREDLLETLQERGHQQDSNVRALCGSTPIMDALRRGHVSTAAAITALWPLTHVAAKDAKGRGLCQVAAEGGYVDAIKFAVNDHKLSPLQTDDFGACSLHSAAGAGRCEAVQFLVQDLQVPVDVKDNAGKTPLWWALQNRHTVCAEQLLQLGAQPLAEPAALKQR</sequence>
<evidence type="ECO:0000256" key="3">
    <source>
        <dbReference type="PROSITE-ProRule" id="PRU00023"/>
    </source>
</evidence>
<feature type="repeat" description="ANK" evidence="3">
    <location>
        <begin position="185"/>
        <end position="209"/>
    </location>
</feature>
<dbReference type="PANTHER" id="PTHR24141">
    <property type="entry name" value="2-5A-DEPENDENT RIBONUCLEASE"/>
    <property type="match status" value="1"/>
</dbReference>
<dbReference type="SMART" id="SM00248">
    <property type="entry name" value="ANK"/>
    <property type="match status" value="6"/>
</dbReference>
<dbReference type="RefSeq" id="XP_018022969.1">
    <property type="nucleotide sequence ID" value="XM_018167480.2"/>
</dbReference>